<evidence type="ECO:0000313" key="5">
    <source>
        <dbReference type="Proteomes" id="UP001589865"/>
    </source>
</evidence>
<dbReference type="InterPro" id="IPR011032">
    <property type="entry name" value="GroES-like_sf"/>
</dbReference>
<reference evidence="4 5" key="1">
    <citation type="submission" date="2024-09" db="EMBL/GenBank/DDBJ databases">
        <authorList>
            <person name="Sun Q."/>
            <person name="Mori K."/>
        </authorList>
    </citation>
    <scope>NUCLEOTIDE SEQUENCE [LARGE SCALE GENOMIC DNA]</scope>
    <source>
        <strain evidence="4 5">TBRC 5777</strain>
    </source>
</reference>
<dbReference type="CDD" id="cd08252">
    <property type="entry name" value="AL_MDR"/>
    <property type="match status" value="1"/>
</dbReference>
<keyword evidence="2" id="KW-0862">Zinc</keyword>
<organism evidence="4 5">
    <name type="scientific">Roseomonas elaeocarpi</name>
    <dbReference type="NCBI Taxonomy" id="907779"/>
    <lineage>
        <taxon>Bacteria</taxon>
        <taxon>Pseudomonadati</taxon>
        <taxon>Pseudomonadota</taxon>
        <taxon>Alphaproteobacteria</taxon>
        <taxon>Acetobacterales</taxon>
        <taxon>Roseomonadaceae</taxon>
        <taxon>Roseomonas</taxon>
    </lineage>
</organism>
<sequence>MKAVAYTHCHPVDHPDVLLDLNLHEPHAPHGHDLLVEVRAVSVNPVDTKVRRNADPAGEPRVLGFDAAGVVRAVGPDVRLFHVGDEVFYAGAVNRPGSNAELQLVDERIVGRRPRTISFAESAALPLTSLTAYEALFERMGVPRGGREPVLVTGGAGGVGSVAIQLLRLLTDHTVITTASRPETRQWCENLGAHHVLDHSGDLAAQAKALGYPVRFVFSTTETPRNWVALTDLLTPGGTIGVIDDLHDADVTRLKSKSGRLAWEYMFTRAVHNTPDIAEQHRILGEVSRLVDEGRLRTTLGRHFGRINASNLQQAHAAVESGTMRGKAVLEGF</sequence>
<name>A0ABV6JSS7_9PROT</name>
<dbReference type="Gene3D" id="3.40.50.720">
    <property type="entry name" value="NAD(P)-binding Rossmann-like Domain"/>
    <property type="match status" value="1"/>
</dbReference>
<keyword evidence="5" id="KW-1185">Reference proteome</keyword>
<comment type="similarity">
    <text evidence="2">Belongs to the zinc-containing alcohol dehydrogenase family. Quinone oxidoreductase subfamily.</text>
</comment>
<protein>
    <recommendedName>
        <fullName evidence="2">Zinc-type alcohol dehydrogenase-like protein</fullName>
    </recommendedName>
</protein>
<dbReference type="SMART" id="SM00829">
    <property type="entry name" value="PKS_ER"/>
    <property type="match status" value="1"/>
</dbReference>
<dbReference type="RefSeq" id="WP_377044529.1">
    <property type="nucleotide sequence ID" value="NZ_JBHLUN010000007.1"/>
</dbReference>
<evidence type="ECO:0000256" key="1">
    <source>
        <dbReference type="ARBA" id="ARBA00022857"/>
    </source>
</evidence>
<evidence type="ECO:0000256" key="2">
    <source>
        <dbReference type="RuleBase" id="RU364000"/>
    </source>
</evidence>
<keyword evidence="2" id="KW-0560">Oxidoreductase</keyword>
<dbReference type="PANTHER" id="PTHR44154:SF1">
    <property type="entry name" value="QUINONE OXIDOREDUCTASE"/>
    <property type="match status" value="1"/>
</dbReference>
<dbReference type="Proteomes" id="UP001589865">
    <property type="component" value="Unassembled WGS sequence"/>
</dbReference>
<dbReference type="SUPFAM" id="SSF50129">
    <property type="entry name" value="GroES-like"/>
    <property type="match status" value="1"/>
</dbReference>
<dbReference type="InterPro" id="IPR051603">
    <property type="entry name" value="Zinc-ADH_QOR/CCCR"/>
</dbReference>
<dbReference type="EMBL" id="JBHLUN010000007">
    <property type="protein sequence ID" value="MFC0408777.1"/>
    <property type="molecule type" value="Genomic_DNA"/>
</dbReference>
<dbReference type="Pfam" id="PF13602">
    <property type="entry name" value="ADH_zinc_N_2"/>
    <property type="match status" value="1"/>
</dbReference>
<evidence type="ECO:0000313" key="4">
    <source>
        <dbReference type="EMBL" id="MFC0408777.1"/>
    </source>
</evidence>
<feature type="domain" description="Enoyl reductase (ER)" evidence="3">
    <location>
        <begin position="16"/>
        <end position="330"/>
    </location>
</feature>
<dbReference type="Pfam" id="PF08240">
    <property type="entry name" value="ADH_N"/>
    <property type="match status" value="1"/>
</dbReference>
<dbReference type="InterPro" id="IPR014182">
    <property type="entry name" value="ADH_Zn_typ-1"/>
</dbReference>
<dbReference type="PANTHER" id="PTHR44154">
    <property type="entry name" value="QUINONE OXIDOREDUCTASE"/>
    <property type="match status" value="1"/>
</dbReference>
<accession>A0ABV6JSS7</accession>
<keyword evidence="1" id="KW-0521">NADP</keyword>
<keyword evidence="2" id="KW-0479">Metal-binding</keyword>
<dbReference type="InterPro" id="IPR020843">
    <property type="entry name" value="ER"/>
</dbReference>
<dbReference type="InterPro" id="IPR036291">
    <property type="entry name" value="NAD(P)-bd_dom_sf"/>
</dbReference>
<gene>
    <name evidence="4" type="ORF">ACFFGY_10985</name>
</gene>
<comment type="caution">
    <text evidence="4">The sequence shown here is derived from an EMBL/GenBank/DDBJ whole genome shotgun (WGS) entry which is preliminary data.</text>
</comment>
<dbReference type="NCBIfam" id="TIGR02817">
    <property type="entry name" value="adh_fam_1"/>
    <property type="match status" value="1"/>
</dbReference>
<evidence type="ECO:0000259" key="3">
    <source>
        <dbReference type="SMART" id="SM00829"/>
    </source>
</evidence>
<dbReference type="SUPFAM" id="SSF51735">
    <property type="entry name" value="NAD(P)-binding Rossmann-fold domains"/>
    <property type="match status" value="1"/>
</dbReference>
<dbReference type="InterPro" id="IPR013154">
    <property type="entry name" value="ADH-like_N"/>
</dbReference>
<dbReference type="Gene3D" id="3.90.180.10">
    <property type="entry name" value="Medium-chain alcohol dehydrogenases, catalytic domain"/>
    <property type="match status" value="1"/>
</dbReference>
<proteinExistence type="inferred from homology"/>